<dbReference type="KEGG" id="cuo:CUROG_00440"/>
<organism evidence="9 10">
    <name type="scientific">Corynebacterium urogenitale</name>
    <dbReference type="NCBI Taxonomy" id="2487892"/>
    <lineage>
        <taxon>Bacteria</taxon>
        <taxon>Bacillati</taxon>
        <taxon>Actinomycetota</taxon>
        <taxon>Actinomycetes</taxon>
        <taxon>Mycobacteriales</taxon>
        <taxon>Corynebacteriaceae</taxon>
        <taxon>Corynebacterium</taxon>
    </lineage>
</organism>
<evidence type="ECO:0000313" key="9">
    <source>
        <dbReference type="EMBL" id="QFQ01494.1"/>
    </source>
</evidence>
<dbReference type="GO" id="GO:0005886">
    <property type="term" value="C:plasma membrane"/>
    <property type="evidence" value="ECO:0007669"/>
    <property type="project" value="UniProtKB-SubCell"/>
</dbReference>
<feature type="transmembrane region" description="Helical" evidence="8">
    <location>
        <begin position="272"/>
        <end position="290"/>
    </location>
</feature>
<dbReference type="Proteomes" id="UP000326711">
    <property type="component" value="Chromosome"/>
</dbReference>
<evidence type="ECO:0000256" key="6">
    <source>
        <dbReference type="ARBA" id="ARBA00023136"/>
    </source>
</evidence>
<feature type="transmembrane region" description="Helical" evidence="8">
    <location>
        <begin position="209"/>
        <end position="228"/>
    </location>
</feature>
<keyword evidence="9" id="KW-0328">Glycosyltransferase</keyword>
<protein>
    <submittedName>
        <fullName evidence="9">Polyprenol-phosphate-mannose-dependent alpha-(1-2)-phosphatidylinositol mannoside mannosyltransferase</fullName>
        <ecNumber evidence="9">2.4.1.-</ecNumber>
    </submittedName>
</protein>
<dbReference type="OrthoDB" id="9774600at2"/>
<keyword evidence="6 8" id="KW-0472">Membrane</keyword>
<keyword evidence="3 9" id="KW-0808">Transferase</keyword>
<name>A0A5J6Z3D8_9CORY</name>
<dbReference type="RefSeq" id="WP_151901994.1">
    <property type="nucleotide sequence ID" value="NZ_CP045032.1"/>
</dbReference>
<feature type="transmembrane region" description="Helical" evidence="8">
    <location>
        <begin position="334"/>
        <end position="352"/>
    </location>
</feature>
<feature type="transmembrane region" description="Helical" evidence="8">
    <location>
        <begin position="181"/>
        <end position="202"/>
    </location>
</feature>
<proteinExistence type="inferred from homology"/>
<evidence type="ECO:0000256" key="3">
    <source>
        <dbReference type="ARBA" id="ARBA00022679"/>
    </source>
</evidence>
<evidence type="ECO:0000256" key="4">
    <source>
        <dbReference type="ARBA" id="ARBA00022692"/>
    </source>
</evidence>
<evidence type="ECO:0000256" key="2">
    <source>
        <dbReference type="ARBA" id="ARBA00022475"/>
    </source>
</evidence>
<feature type="transmembrane region" description="Helical" evidence="8">
    <location>
        <begin position="302"/>
        <end position="322"/>
    </location>
</feature>
<evidence type="ECO:0000256" key="1">
    <source>
        <dbReference type="ARBA" id="ARBA00004651"/>
    </source>
</evidence>
<dbReference type="GO" id="GO:0016758">
    <property type="term" value="F:hexosyltransferase activity"/>
    <property type="evidence" value="ECO:0007669"/>
    <property type="project" value="InterPro"/>
</dbReference>
<comment type="subcellular location">
    <subcellularLocation>
        <location evidence="1">Cell membrane</location>
        <topology evidence="1">Multi-pass membrane protein</topology>
    </subcellularLocation>
</comment>
<dbReference type="AlphaFoldDB" id="A0A5J6Z3D8"/>
<sequence>MPKTVEASQQRALPPLHPWLARLQPVVVIVGLVVGAIALYRGIRHAIEQYLLDVGVFQDAGRAMMNNFPLYSEDFPTRSGFRFIYPPFAAWLFEPLAWMEENLMEVVWTIATFVAVFLVVAMAVHRLQLGKWWLWSIGLAGMAFYIEPLRAHVMYGQINIFLILLVCADVLGYTPRKIRGIGIGVAAGIKITPAAYALIFLVRKDWWSLARSFVFFLVTAIIGAVLRWDESIYYWTEEFLVSDRGGAPPYPPNQALTGLIARLGTSNEFAQMVMKPGFVLIAVLCLWGAWRFERAGRPVHSFMLVIMGIVLATPVAVTHHWSGVVLLFPLVFRAANKWVAGVAVLSIVTHYMGQHKIYPPEQPHYDFAFPEYFIGNAQGLVGVLFFVVLLIAAYRSTPLDTTPQATSENRTVGA</sequence>
<dbReference type="Pfam" id="PF09594">
    <property type="entry name" value="GT87"/>
    <property type="match status" value="1"/>
</dbReference>
<dbReference type="EMBL" id="CP045032">
    <property type="protein sequence ID" value="QFQ01494.1"/>
    <property type="molecule type" value="Genomic_DNA"/>
</dbReference>
<accession>A0A5J6Z3D8</accession>
<dbReference type="InterPro" id="IPR018584">
    <property type="entry name" value="GT87"/>
</dbReference>
<gene>
    <name evidence="9" type="ORF">CUROG_00440</name>
</gene>
<keyword evidence="2" id="KW-1003">Cell membrane</keyword>
<evidence type="ECO:0000256" key="8">
    <source>
        <dbReference type="SAM" id="Phobius"/>
    </source>
</evidence>
<feature type="transmembrane region" description="Helical" evidence="8">
    <location>
        <begin position="106"/>
        <end position="124"/>
    </location>
</feature>
<evidence type="ECO:0000313" key="10">
    <source>
        <dbReference type="Proteomes" id="UP000326711"/>
    </source>
</evidence>
<evidence type="ECO:0000256" key="5">
    <source>
        <dbReference type="ARBA" id="ARBA00022989"/>
    </source>
</evidence>
<evidence type="ECO:0000256" key="7">
    <source>
        <dbReference type="ARBA" id="ARBA00024033"/>
    </source>
</evidence>
<keyword evidence="4 8" id="KW-0812">Transmembrane</keyword>
<comment type="similarity">
    <text evidence="7">Belongs to the glycosyltransferase 87 family.</text>
</comment>
<keyword evidence="5 8" id="KW-1133">Transmembrane helix</keyword>
<feature type="transmembrane region" description="Helical" evidence="8">
    <location>
        <begin position="373"/>
        <end position="394"/>
    </location>
</feature>
<keyword evidence="10" id="KW-1185">Reference proteome</keyword>
<reference evidence="10" key="1">
    <citation type="submission" date="2019-10" db="EMBL/GenBank/DDBJ databases">
        <title>Complete genome sequence of Corynebacterium urogenitalis DSM 108747, isolated from the genital tract of a cow.</title>
        <authorList>
            <person name="Ruckert C."/>
            <person name="Ballas P."/>
            <person name="Wagener K."/>
            <person name="Drillich M."/>
            <person name="Kaempfer P."/>
            <person name="Busse H.-J."/>
            <person name="Ehling-Schulz M."/>
        </authorList>
    </citation>
    <scope>NUCLEOTIDE SEQUENCE [LARGE SCALE GENOMIC DNA]</scope>
    <source>
        <strain evidence="10">LMM 1652</strain>
    </source>
</reference>
<feature type="transmembrane region" description="Helical" evidence="8">
    <location>
        <begin position="20"/>
        <end position="40"/>
    </location>
</feature>
<dbReference type="EC" id="2.4.1.-" evidence="9"/>
<feature type="transmembrane region" description="Helical" evidence="8">
    <location>
        <begin position="158"/>
        <end position="175"/>
    </location>
</feature>